<dbReference type="InterPro" id="IPR012337">
    <property type="entry name" value="RNaseH-like_sf"/>
</dbReference>
<accession>G5A545</accession>
<dbReference type="InParanoid" id="G5A545"/>
<dbReference type="SUPFAM" id="SSF53098">
    <property type="entry name" value="Ribonuclease H-like"/>
    <property type="match status" value="2"/>
</dbReference>
<dbReference type="PANTHER" id="PTHR40866:SF1">
    <property type="entry name" value="BED-TYPE DOMAIN-CONTAINING PROTEIN"/>
    <property type="match status" value="1"/>
</dbReference>
<dbReference type="GeneID" id="20647588"/>
<keyword evidence="2" id="KW-1185">Reference proteome</keyword>
<name>G5A545_PHYSP</name>
<dbReference type="AlphaFoldDB" id="G5A545"/>
<dbReference type="EMBL" id="JH159159">
    <property type="protein sequence ID" value="EGZ09794.1"/>
    <property type="molecule type" value="Genomic_DNA"/>
</dbReference>
<reference evidence="1 2" key="1">
    <citation type="journal article" date="2006" name="Science">
        <title>Phytophthora genome sequences uncover evolutionary origins and mechanisms of pathogenesis.</title>
        <authorList>
            <person name="Tyler B.M."/>
            <person name="Tripathy S."/>
            <person name="Zhang X."/>
            <person name="Dehal P."/>
            <person name="Jiang R.H."/>
            <person name="Aerts A."/>
            <person name="Arredondo F.D."/>
            <person name="Baxter L."/>
            <person name="Bensasson D."/>
            <person name="Beynon J.L."/>
            <person name="Chapman J."/>
            <person name="Damasceno C.M."/>
            <person name="Dorrance A.E."/>
            <person name="Dou D."/>
            <person name="Dickerman A.W."/>
            <person name="Dubchak I.L."/>
            <person name="Garbelotto M."/>
            <person name="Gijzen M."/>
            <person name="Gordon S.G."/>
            <person name="Govers F."/>
            <person name="Grunwald N.J."/>
            <person name="Huang W."/>
            <person name="Ivors K.L."/>
            <person name="Jones R.W."/>
            <person name="Kamoun S."/>
            <person name="Krampis K."/>
            <person name="Lamour K.H."/>
            <person name="Lee M.K."/>
            <person name="McDonald W.H."/>
            <person name="Medina M."/>
            <person name="Meijer H.J."/>
            <person name="Nordberg E.K."/>
            <person name="Maclean D.J."/>
            <person name="Ospina-Giraldo M.D."/>
            <person name="Morris P.F."/>
            <person name="Phuntumart V."/>
            <person name="Putnam N.H."/>
            <person name="Rash S."/>
            <person name="Rose J.K."/>
            <person name="Sakihama Y."/>
            <person name="Salamov A.A."/>
            <person name="Savidor A."/>
            <person name="Scheuring C.F."/>
            <person name="Smith B.M."/>
            <person name="Sobral B.W."/>
            <person name="Terry A."/>
            <person name="Torto-Alalibo T.A."/>
            <person name="Win J."/>
            <person name="Xu Z."/>
            <person name="Zhang H."/>
            <person name="Grigoriev I.V."/>
            <person name="Rokhsar D.S."/>
            <person name="Boore J.L."/>
        </authorList>
    </citation>
    <scope>NUCLEOTIDE SEQUENCE [LARGE SCALE GENOMIC DNA]</scope>
    <source>
        <strain evidence="1 2">P6497</strain>
    </source>
</reference>
<protein>
    <recommendedName>
        <fullName evidence="3">BED-type domain-containing protein</fullName>
    </recommendedName>
</protein>
<organism evidence="1 2">
    <name type="scientific">Phytophthora sojae (strain P6497)</name>
    <name type="common">Soybean stem and root rot agent</name>
    <name type="synonym">Phytophthora megasperma f. sp. glycines</name>
    <dbReference type="NCBI Taxonomy" id="1094619"/>
    <lineage>
        <taxon>Eukaryota</taxon>
        <taxon>Sar</taxon>
        <taxon>Stramenopiles</taxon>
        <taxon>Oomycota</taxon>
        <taxon>Peronosporomycetes</taxon>
        <taxon>Peronosporales</taxon>
        <taxon>Peronosporaceae</taxon>
        <taxon>Phytophthora</taxon>
    </lineage>
</organism>
<gene>
    <name evidence="1" type="ORF">PHYSODRAFT_338525</name>
</gene>
<dbReference type="Proteomes" id="UP000002640">
    <property type="component" value="Unassembled WGS sequence"/>
</dbReference>
<proteinExistence type="predicted"/>
<dbReference type="KEGG" id="psoj:PHYSODRAFT_338525"/>
<sequence length="474" mass="53263">MVANKQLAAFFYTSRGQGLFSCNLCNSVRKQLAGSGYSNLVAHLASKHAGYEATYASLQASSDRSLQGFGFVAEEANHLFQWVRWIIERNIPVHEVEDALTRAISKLRPVTAKAVKKCMEGVAIEVGEKLGKEMGTLFTLMFDGWTHAGIHYVALYAVYETADGDQTADAHIKLFKNILDVYDKISDMVGFLVGDNCATNQSIATKMGIPLFMEPYGDLLDEVNNLMVELRHENNRAELKKYTDLVPIKRNVTRWSSTFTMVERYIRIRAEIRKVDAVEEMVPTGGKHRKLVTLFEHLKKFESVCKRLQREDADMGEVCLMFDSLIAEYPVMSEHLKSTAKIVHTPAFESGAVKVISGTALSSAETAALKRFEQAQPTGKKCKEREEDYATMLLQGKGKKRKQAPSTTRYMPLVKMVPPSSNTVERLFSQCKLVLTPQRRSMFPANFEQLAFLRVNRGMWDVSTVARVSKQQGS</sequence>
<dbReference type="PANTHER" id="PTHR40866">
    <property type="entry name" value="BED-TYPE DOMAIN-CONTAINING PROTEIN"/>
    <property type="match status" value="1"/>
</dbReference>
<dbReference type="RefSeq" id="XP_009534655.1">
    <property type="nucleotide sequence ID" value="XM_009536360.1"/>
</dbReference>
<evidence type="ECO:0008006" key="3">
    <source>
        <dbReference type="Google" id="ProtNLM"/>
    </source>
</evidence>
<evidence type="ECO:0000313" key="2">
    <source>
        <dbReference type="Proteomes" id="UP000002640"/>
    </source>
</evidence>
<evidence type="ECO:0000313" key="1">
    <source>
        <dbReference type="EMBL" id="EGZ09794.1"/>
    </source>
</evidence>